<name>H9UKI3_SPIAZ</name>
<dbReference type="PANTHER" id="PTHR36303:SF1">
    <property type="entry name" value="2',3'-CYCLIC-NUCLEOTIDE 2'-PHOSPHODIESTERASE"/>
    <property type="match status" value="1"/>
</dbReference>
<evidence type="ECO:0000313" key="3">
    <source>
        <dbReference type="EMBL" id="AFG38026.1"/>
    </source>
</evidence>
<sequence>MSSELRILILGDVIGRPGMRAVVSGLHALRRTHRADLVIVNGENADDGFGISPVIAEQLFKAGADVVTSGNHIWQHDDTAQVLDGERPVLRPANYPRGCPGRGVEVLDCRGTSVAVVNLQGRRRMPQIDCPFRKFRDLQKKELAKAGVIIVDFHAEAAEEKEALALMIDGKAALVYGTHTHIQTADERIFPKGTAYITDIGATGPEDSVIGFDPRTSIMRSTTMVPHKNSVVDAPAMIQGLVLRVNPDSGTAVAIERIREVSLV</sequence>
<feature type="binding site" evidence="2">
    <location>
        <position position="44"/>
    </location>
    <ligand>
        <name>Fe cation</name>
        <dbReference type="ChEBI" id="CHEBI:24875"/>
        <label>1</label>
    </ligand>
</feature>
<dbReference type="PANTHER" id="PTHR36303">
    <property type="entry name" value="2',3'-CYCLIC-NUCLEOTIDE 2'-PHOSPHODIESTERASE"/>
    <property type="match status" value="1"/>
</dbReference>
<dbReference type="OrthoDB" id="9801109at2"/>
<feature type="binding site" evidence="2">
    <location>
        <position position="43"/>
    </location>
    <ligand>
        <name>Fe cation</name>
        <dbReference type="ChEBI" id="CHEBI:24875"/>
        <label>2</label>
    </ligand>
</feature>
<gene>
    <name evidence="3" type="ordered locus">Spiaf_1975</name>
</gene>
<accession>H9UKI3</accession>
<feature type="binding site" evidence="2">
    <location>
        <position position="43"/>
    </location>
    <ligand>
        <name>Fe cation</name>
        <dbReference type="ChEBI" id="CHEBI:24875"/>
        <label>1</label>
    </ligand>
</feature>
<dbReference type="GO" id="GO:0004113">
    <property type="term" value="F:2',3'-cyclic-nucleotide 3'-phosphodiesterase activity"/>
    <property type="evidence" value="ECO:0007669"/>
    <property type="project" value="TreeGrafter"/>
</dbReference>
<feature type="binding site" evidence="2">
    <location>
        <position position="12"/>
    </location>
    <ligand>
        <name>Fe cation</name>
        <dbReference type="ChEBI" id="CHEBI:24875"/>
        <label>1</label>
    </ligand>
</feature>
<keyword evidence="2" id="KW-0479">Metal-binding</keyword>
<dbReference type="EMBL" id="CP003282">
    <property type="protein sequence ID" value="AFG38026.1"/>
    <property type="molecule type" value="Genomic_DNA"/>
</dbReference>
<feature type="binding site" evidence="2">
    <location>
        <position position="179"/>
    </location>
    <ligand>
        <name>Fe cation</name>
        <dbReference type="ChEBI" id="CHEBI:24875"/>
        <label>2</label>
    </ligand>
</feature>
<dbReference type="NCBIfam" id="TIGR00282">
    <property type="entry name" value="TIGR00282 family metallophosphoesterase"/>
    <property type="match status" value="1"/>
</dbReference>
<dbReference type="SUPFAM" id="SSF56300">
    <property type="entry name" value="Metallo-dependent phosphatases"/>
    <property type="match status" value="1"/>
</dbReference>
<dbReference type="InterPro" id="IPR029052">
    <property type="entry name" value="Metallo-depent_PP-like"/>
</dbReference>
<organism evidence="3 4">
    <name type="scientific">Spirochaeta africana (strain ATCC 700263 / DSM 8902 / Z-7692)</name>
    <dbReference type="NCBI Taxonomy" id="889378"/>
    <lineage>
        <taxon>Bacteria</taxon>
        <taxon>Pseudomonadati</taxon>
        <taxon>Spirochaetota</taxon>
        <taxon>Spirochaetia</taxon>
        <taxon>Spirochaetales</taxon>
        <taxon>Spirochaetaceae</taxon>
        <taxon>Spirochaeta</taxon>
    </lineage>
</organism>
<feature type="binding site" evidence="2">
    <location>
        <position position="181"/>
    </location>
    <ligand>
        <name>Fe cation</name>
        <dbReference type="ChEBI" id="CHEBI:24875"/>
        <label>1</label>
    </ligand>
</feature>
<dbReference type="RefSeq" id="WP_014456009.1">
    <property type="nucleotide sequence ID" value="NC_017098.1"/>
</dbReference>
<evidence type="ECO:0000256" key="2">
    <source>
        <dbReference type="PIRSR" id="PIRSR004789-51"/>
    </source>
</evidence>
<reference evidence="4" key="1">
    <citation type="journal article" date="2013" name="Stand. Genomic Sci.">
        <title>Complete genome sequence of the halophilic bacterium Spirochaeta africana type strain (Z-7692(T)) from the alkaline Lake Magadi in the East African Rift.</title>
        <authorList>
            <person name="Liolos K."/>
            <person name="Abt B."/>
            <person name="Scheuner C."/>
            <person name="Teshima H."/>
            <person name="Held B."/>
            <person name="Lapidus A."/>
            <person name="Nolan M."/>
            <person name="Lucas S."/>
            <person name="Deshpande S."/>
            <person name="Cheng J.F."/>
            <person name="Tapia R."/>
            <person name="Goodwin L.A."/>
            <person name="Pitluck S."/>
            <person name="Pagani I."/>
            <person name="Ivanova N."/>
            <person name="Mavromatis K."/>
            <person name="Mikhailova N."/>
            <person name="Huntemann M."/>
            <person name="Pati A."/>
            <person name="Chen A."/>
            <person name="Palaniappan K."/>
            <person name="Land M."/>
            <person name="Rohde M."/>
            <person name="Tindall B.J."/>
            <person name="Detter J.C."/>
            <person name="Goker M."/>
            <person name="Bristow J."/>
            <person name="Eisen J.A."/>
            <person name="Markowitz V."/>
            <person name="Hugenholtz P."/>
            <person name="Woyke T."/>
            <person name="Klenk H.P."/>
            <person name="Kyrpides N.C."/>
        </authorList>
    </citation>
    <scope>NUCLEOTIDE SEQUENCE</scope>
    <source>
        <strain evidence="4">ATCC 700263 / DSM 8902 / Z-7692</strain>
    </source>
</reference>
<dbReference type="GO" id="GO:0046872">
    <property type="term" value="F:metal ion binding"/>
    <property type="evidence" value="ECO:0007669"/>
    <property type="project" value="UniProtKB-KW"/>
</dbReference>
<evidence type="ECO:0000313" key="4">
    <source>
        <dbReference type="Proteomes" id="UP000007383"/>
    </source>
</evidence>
<dbReference type="PIRSF" id="PIRSF004789">
    <property type="entry name" value="DR1281"/>
    <property type="match status" value="1"/>
</dbReference>
<keyword evidence="4" id="KW-1185">Reference proteome</keyword>
<feature type="binding site" evidence="2">
    <location>
        <position position="154"/>
    </location>
    <ligand>
        <name>Fe cation</name>
        <dbReference type="ChEBI" id="CHEBI:24875"/>
        <label>2</label>
    </ligand>
</feature>
<feature type="active site" description="Proton donor" evidence="1">
    <location>
        <position position="72"/>
    </location>
</feature>
<dbReference type="Gene3D" id="3.60.21.10">
    <property type="match status" value="1"/>
</dbReference>
<dbReference type="InterPro" id="IPR005235">
    <property type="entry name" value="YmdB-like"/>
</dbReference>
<dbReference type="eggNOG" id="COG1692">
    <property type="taxonomic scope" value="Bacteria"/>
</dbReference>
<dbReference type="PATRIC" id="fig|889378.3.peg.1962"/>
<dbReference type="AlphaFoldDB" id="H9UKI3"/>
<proteinExistence type="predicted"/>
<dbReference type="STRING" id="889378.Spiaf_1975"/>
<dbReference type="Pfam" id="PF13277">
    <property type="entry name" value="YmdB"/>
    <property type="match status" value="1"/>
</dbReference>
<dbReference type="KEGG" id="sfc:Spiaf_1975"/>
<dbReference type="HOGENOM" id="CLU_068238_0_0_12"/>
<evidence type="ECO:0000256" key="1">
    <source>
        <dbReference type="PIRSR" id="PIRSR004789-50"/>
    </source>
</evidence>
<dbReference type="Proteomes" id="UP000007383">
    <property type="component" value="Chromosome"/>
</dbReference>
<feature type="binding site" evidence="2">
    <location>
        <position position="71"/>
    </location>
    <ligand>
        <name>Fe cation</name>
        <dbReference type="ChEBI" id="CHEBI:24875"/>
        <label>2</label>
    </ligand>
</feature>
<protein>
    <submittedName>
        <fullName evidence="3">Metallophosphoesterase, MG_246/BB_0505 family</fullName>
    </submittedName>
</protein>